<sequence>MSHIELTEQFFEARRYVSQAALEGDYDSATFRNYVGRMKEVISQALLAGEIGLVGKLASDATRAIDHDANVKLKLKKPDLLYVLNEIPTRSYAVMQMVSTDRKVNLAIIDSLGRAMSKNWSDDTHSYQLKEFMTKLGKVNEGQDWAHAVHVLSERAGFRSMQSPILESLGYLPLKVAENNKATMRFLTDQFIASKGKLETQSHDERKGKRGLLFSDIEVLTRLAVVAKPSELVQISNQMYHMESKESGYLPRIFNLLPKTAESVKPFKQDLADEWVWDDDKKHIRRAYLREALRADSELPIIAMTLQNLRDIYSTNEYLPEEAQASPAKVAQAIDHTFRAIEEEKRKRGNVTNATRDTEGLRFKNGIKNVARDDALELSDCYATYEAVKAFEI</sequence>
<protein>
    <submittedName>
        <fullName evidence="1">Uncharacterized protein</fullName>
    </submittedName>
</protein>
<comment type="caution">
    <text evidence="1">The sequence shown here is derived from an EMBL/GenBank/DDBJ whole genome shotgun (WGS) entry which is preliminary data.</text>
</comment>
<name>A0A7W7KE87_PSENT</name>
<dbReference type="AlphaFoldDB" id="A0A7W7KE87"/>
<dbReference type="EMBL" id="JACHLI010000001">
    <property type="protein sequence ID" value="MBB4861235.1"/>
    <property type="molecule type" value="Genomic_DNA"/>
</dbReference>
<evidence type="ECO:0000313" key="1">
    <source>
        <dbReference type="EMBL" id="MBB4861235.1"/>
    </source>
</evidence>
<gene>
    <name evidence="1" type="ORF">HNP46_000046</name>
</gene>
<reference evidence="1 2" key="1">
    <citation type="submission" date="2020-08" db="EMBL/GenBank/DDBJ databases">
        <title>Functional genomics of gut bacteria from endangered species of beetles.</title>
        <authorList>
            <person name="Carlos-Shanley C."/>
        </authorList>
    </citation>
    <scope>NUCLEOTIDE SEQUENCE [LARGE SCALE GENOMIC DNA]</scope>
    <source>
        <strain evidence="1 2">S00179</strain>
    </source>
</reference>
<organism evidence="1 2">
    <name type="scientific">Pseudomonas nitroreducens</name>
    <dbReference type="NCBI Taxonomy" id="46680"/>
    <lineage>
        <taxon>Bacteria</taxon>
        <taxon>Pseudomonadati</taxon>
        <taxon>Pseudomonadota</taxon>
        <taxon>Gammaproteobacteria</taxon>
        <taxon>Pseudomonadales</taxon>
        <taxon>Pseudomonadaceae</taxon>
        <taxon>Pseudomonas</taxon>
    </lineage>
</organism>
<dbReference type="Proteomes" id="UP000566995">
    <property type="component" value="Unassembled WGS sequence"/>
</dbReference>
<evidence type="ECO:0000313" key="2">
    <source>
        <dbReference type="Proteomes" id="UP000566995"/>
    </source>
</evidence>
<proteinExistence type="predicted"/>
<dbReference type="RefSeq" id="WP_184585511.1">
    <property type="nucleotide sequence ID" value="NZ_JACHLI010000001.1"/>
</dbReference>
<accession>A0A7W7KE87</accession>